<name>A0ABP8K558_9ACTN</name>
<reference evidence="4" key="1">
    <citation type="journal article" date="2019" name="Int. J. Syst. Evol. Microbiol.">
        <title>The Global Catalogue of Microorganisms (GCM) 10K type strain sequencing project: providing services to taxonomists for standard genome sequencing and annotation.</title>
        <authorList>
            <consortium name="The Broad Institute Genomics Platform"/>
            <consortium name="The Broad Institute Genome Sequencing Center for Infectious Disease"/>
            <person name="Wu L."/>
            <person name="Ma J."/>
        </authorList>
    </citation>
    <scope>NUCLEOTIDE SEQUENCE [LARGE SCALE GENOMIC DNA]</scope>
    <source>
        <strain evidence="4">JCM 17688</strain>
    </source>
</reference>
<dbReference type="Pfam" id="PF00582">
    <property type="entry name" value="Usp"/>
    <property type="match status" value="1"/>
</dbReference>
<organism evidence="3 4">
    <name type="scientific">Tsukamurella soli</name>
    <dbReference type="NCBI Taxonomy" id="644556"/>
    <lineage>
        <taxon>Bacteria</taxon>
        <taxon>Bacillati</taxon>
        <taxon>Actinomycetota</taxon>
        <taxon>Actinomycetes</taxon>
        <taxon>Mycobacteriales</taxon>
        <taxon>Tsukamurellaceae</taxon>
        <taxon>Tsukamurella</taxon>
    </lineage>
</organism>
<dbReference type="Proteomes" id="UP001500635">
    <property type="component" value="Unassembled WGS sequence"/>
</dbReference>
<keyword evidence="4" id="KW-1185">Reference proteome</keyword>
<gene>
    <name evidence="3" type="ORF">GCM10023147_39550</name>
</gene>
<evidence type="ECO:0000313" key="4">
    <source>
        <dbReference type="Proteomes" id="UP001500635"/>
    </source>
</evidence>
<dbReference type="CDD" id="cd00293">
    <property type="entry name" value="USP-like"/>
    <property type="match status" value="1"/>
</dbReference>
<dbReference type="SUPFAM" id="SSF52402">
    <property type="entry name" value="Adenine nucleotide alpha hydrolases-like"/>
    <property type="match status" value="1"/>
</dbReference>
<evidence type="ECO:0000313" key="3">
    <source>
        <dbReference type="EMBL" id="GAA4400691.1"/>
    </source>
</evidence>
<sequence length="195" mass="20657">MPDHTARSGEDGGTDGGGAGAPAVEMDRSGSVFVDHTSERYTPGDPNLVVGWNGDPSSVAALRFAADLAERIRARVDVVHIHDFADTPMDPDSGDWEELVDQRLDDLARAAKEQLLGAVTAGWTYHVARGESPSKLLLRVAGEVGAYAVVLGSPHSGLLGVLDEFFGNRFARGVIAHNHTVPIVLVPVEPTGERS</sequence>
<evidence type="ECO:0000256" key="1">
    <source>
        <dbReference type="SAM" id="MobiDB-lite"/>
    </source>
</evidence>
<feature type="domain" description="UspA" evidence="2">
    <location>
        <begin position="47"/>
        <end position="174"/>
    </location>
</feature>
<dbReference type="RefSeq" id="WP_344999258.1">
    <property type="nucleotide sequence ID" value="NZ_BAABFR010000081.1"/>
</dbReference>
<feature type="compositionally biased region" description="Basic and acidic residues" evidence="1">
    <location>
        <begin position="1"/>
        <end position="10"/>
    </location>
</feature>
<accession>A0ABP8K558</accession>
<dbReference type="EMBL" id="BAABFR010000081">
    <property type="protein sequence ID" value="GAA4400691.1"/>
    <property type="molecule type" value="Genomic_DNA"/>
</dbReference>
<evidence type="ECO:0000259" key="2">
    <source>
        <dbReference type="Pfam" id="PF00582"/>
    </source>
</evidence>
<feature type="region of interest" description="Disordered" evidence="1">
    <location>
        <begin position="1"/>
        <end position="25"/>
    </location>
</feature>
<dbReference type="Gene3D" id="3.40.50.12370">
    <property type="match status" value="1"/>
</dbReference>
<proteinExistence type="predicted"/>
<protein>
    <recommendedName>
        <fullName evidence="2">UspA domain-containing protein</fullName>
    </recommendedName>
</protein>
<dbReference type="InterPro" id="IPR006016">
    <property type="entry name" value="UspA"/>
</dbReference>
<comment type="caution">
    <text evidence="3">The sequence shown here is derived from an EMBL/GenBank/DDBJ whole genome shotgun (WGS) entry which is preliminary data.</text>
</comment>